<keyword evidence="1" id="KW-0106">Calcium</keyword>
<accession>A0ABR5M1D0</accession>
<protein>
    <submittedName>
        <fullName evidence="3">Hemolysin-like protein</fullName>
    </submittedName>
</protein>
<name>A0ABR5M1D0_9PSED</name>
<feature type="compositionally biased region" description="Pro residues" evidence="2">
    <location>
        <begin position="441"/>
        <end position="452"/>
    </location>
</feature>
<organism evidence="3 4">
    <name type="scientific">Pseudomonas libanensis</name>
    <dbReference type="NCBI Taxonomy" id="75588"/>
    <lineage>
        <taxon>Bacteria</taxon>
        <taxon>Pseudomonadati</taxon>
        <taxon>Pseudomonadota</taxon>
        <taxon>Gammaproteobacteria</taxon>
        <taxon>Pseudomonadales</taxon>
        <taxon>Pseudomonadaceae</taxon>
        <taxon>Pseudomonas</taxon>
    </lineage>
</organism>
<evidence type="ECO:0000313" key="3">
    <source>
        <dbReference type="EMBL" id="KPG70741.1"/>
    </source>
</evidence>
<proteinExistence type="predicted"/>
<dbReference type="InterPro" id="IPR011049">
    <property type="entry name" value="Serralysin-like_metalloprot_C"/>
</dbReference>
<keyword evidence="4" id="KW-1185">Reference proteome</keyword>
<dbReference type="SUPFAM" id="SSF51120">
    <property type="entry name" value="beta-Roll"/>
    <property type="match status" value="1"/>
</dbReference>
<dbReference type="PRINTS" id="PR00313">
    <property type="entry name" value="CABNDNGRPT"/>
</dbReference>
<dbReference type="Pfam" id="PF00353">
    <property type="entry name" value="HemolysinCabind"/>
    <property type="match status" value="3"/>
</dbReference>
<comment type="caution">
    <text evidence="3">The sequence shown here is derived from an EMBL/GenBank/DDBJ whole genome shotgun (WGS) entry which is preliminary data.</text>
</comment>
<dbReference type="InterPro" id="IPR028208">
    <property type="entry name" value="Effector_pro_NleD-like"/>
</dbReference>
<sequence>MTPGTSERRIHLLHADGDTQISRVIDWDSSPPKDPEVIGNWLYIETGDRADHIHIRSYPGDKLQILINGKEYLFEKQEGGHRQALWIDAKGGDDTVIVDDDVKLTLDIEGGDGDDYIQGGGGRTRLYGGQGNDFMRLGSGLGYAAGNEGDDTLIGGSGNNVMYGNQGRDDLHAGLGPSTKQSYLDGGDDQDRLFGGSGHNVLNGGNGDDHLVGHDRTTFYTGKGHDAIWNNRHRDRIYVGAADYFDRTQGSAFTLVNPSKAGDQGFTVQDGTHGFKQQVADDIEFLRSSPIGQQALAKMDELAARNGGSVSIEPGGDSEVAYLYGSTELENVAPEVRKTMDDSKWGVLKNGVPGSRADRARIFYAHPSTLESADRTNTTVPVTALFHEIAHAYNGATGTFLAGTSTEQLESGISKTVNNDELQAIGLPNSATPFDFDNDPSTPPGTINPPPFTENALNEEMGKPLRAIYNFEVSHQGDGA</sequence>
<evidence type="ECO:0000313" key="4">
    <source>
        <dbReference type="Proteomes" id="UP000037820"/>
    </source>
</evidence>
<gene>
    <name evidence="3" type="ORF">AEQ48_24780</name>
</gene>
<feature type="region of interest" description="Disordered" evidence="2">
    <location>
        <begin position="429"/>
        <end position="453"/>
    </location>
</feature>
<dbReference type="Gene3D" id="2.150.10.10">
    <property type="entry name" value="Serralysin-like metalloprotease, C-terminal"/>
    <property type="match status" value="2"/>
</dbReference>
<dbReference type="EMBL" id="LHOY01000043">
    <property type="protein sequence ID" value="KPG70741.1"/>
    <property type="molecule type" value="Genomic_DNA"/>
</dbReference>
<evidence type="ECO:0000256" key="1">
    <source>
        <dbReference type="ARBA" id="ARBA00022837"/>
    </source>
</evidence>
<evidence type="ECO:0000256" key="2">
    <source>
        <dbReference type="SAM" id="MobiDB-lite"/>
    </source>
</evidence>
<dbReference type="InterPro" id="IPR001343">
    <property type="entry name" value="Hemolysn_Ca-bd"/>
</dbReference>
<dbReference type="Proteomes" id="UP000037820">
    <property type="component" value="Unassembled WGS sequence"/>
</dbReference>
<dbReference type="Pfam" id="PF14891">
    <property type="entry name" value="Peptidase_M91"/>
    <property type="match status" value="1"/>
</dbReference>
<reference evidence="3 4" key="1">
    <citation type="submission" date="2015-07" db="EMBL/GenBank/DDBJ databases">
        <title>Whole genome sequencing of endophytes isolated from poison ivy (Toxicodendron radicans).</title>
        <authorList>
            <person name="Tran P.N."/>
            <person name="Lee Y.P."/>
            <person name="Gan H.M."/>
            <person name="Savka M.A."/>
        </authorList>
    </citation>
    <scope>NUCLEOTIDE SEQUENCE [LARGE SCALE GENOMIC DNA]</scope>
    <source>
        <strain evidence="3 4">RIT-PI-g</strain>
    </source>
</reference>